<name>A0A6J3LNF1_9HYME</name>
<reference evidence="2" key="1">
    <citation type="submission" date="2025-08" db="UniProtKB">
        <authorList>
            <consortium name="RefSeq"/>
        </authorList>
    </citation>
    <scope>IDENTIFICATION</scope>
    <source>
        <tissue evidence="2">Muscle</tissue>
    </source>
</reference>
<dbReference type="GeneID" id="117242689"/>
<dbReference type="AlphaFoldDB" id="A0A6J3LNF1"/>
<sequence>MLIQFPRVYTVSCKKSQSIVICTGTYSRKHTLLPRKYVRKGYVIAISQRLRNDCSREYFTSNYETMIPERERRDRNSTYLLLYVAFDEIERTSSADLSKG</sequence>
<evidence type="ECO:0000313" key="2">
    <source>
        <dbReference type="RefSeq" id="XP_033365474.1"/>
    </source>
</evidence>
<evidence type="ECO:0000313" key="1">
    <source>
        <dbReference type="Proteomes" id="UP000504631"/>
    </source>
</evidence>
<protein>
    <submittedName>
        <fullName evidence="2">Uncharacterized protein LOC117242689</fullName>
    </submittedName>
</protein>
<dbReference type="KEGG" id="bvk:117242689"/>
<proteinExistence type="predicted"/>
<gene>
    <name evidence="2" type="primary">LOC117242689</name>
</gene>
<organism evidence="1 2">
    <name type="scientific">Bombus vosnesenskii</name>
    <dbReference type="NCBI Taxonomy" id="207650"/>
    <lineage>
        <taxon>Eukaryota</taxon>
        <taxon>Metazoa</taxon>
        <taxon>Ecdysozoa</taxon>
        <taxon>Arthropoda</taxon>
        <taxon>Hexapoda</taxon>
        <taxon>Insecta</taxon>
        <taxon>Pterygota</taxon>
        <taxon>Neoptera</taxon>
        <taxon>Endopterygota</taxon>
        <taxon>Hymenoptera</taxon>
        <taxon>Apocrita</taxon>
        <taxon>Aculeata</taxon>
        <taxon>Apoidea</taxon>
        <taxon>Anthophila</taxon>
        <taxon>Apidae</taxon>
        <taxon>Bombus</taxon>
        <taxon>Pyrobombus</taxon>
    </lineage>
</organism>
<dbReference type="RefSeq" id="XP_033365474.1">
    <property type="nucleotide sequence ID" value="XM_033509583.1"/>
</dbReference>
<dbReference type="Proteomes" id="UP000504631">
    <property type="component" value="Unplaced"/>
</dbReference>
<accession>A0A6J3LNF1</accession>
<keyword evidence="1" id="KW-1185">Reference proteome</keyword>